<name>A0A4Y2M1R3_ARAVE</name>
<comment type="caution">
    <text evidence="1">The sequence shown here is derived from an EMBL/GenBank/DDBJ whole genome shotgun (WGS) entry which is preliminary data.</text>
</comment>
<evidence type="ECO:0000313" key="1">
    <source>
        <dbReference type="EMBL" id="GBN20699.1"/>
    </source>
</evidence>
<protein>
    <submittedName>
        <fullName evidence="1">Uncharacterized protein</fullName>
    </submittedName>
</protein>
<reference evidence="1 2" key="1">
    <citation type="journal article" date="2019" name="Sci. Rep.">
        <title>Orb-weaving spider Araneus ventricosus genome elucidates the spidroin gene catalogue.</title>
        <authorList>
            <person name="Kono N."/>
            <person name="Nakamura H."/>
            <person name="Ohtoshi R."/>
            <person name="Moran D.A.P."/>
            <person name="Shinohara A."/>
            <person name="Yoshida Y."/>
            <person name="Fujiwara M."/>
            <person name="Mori M."/>
            <person name="Tomita M."/>
            <person name="Arakawa K."/>
        </authorList>
    </citation>
    <scope>NUCLEOTIDE SEQUENCE [LARGE SCALE GENOMIC DNA]</scope>
</reference>
<gene>
    <name evidence="1" type="ORF">AVEN_31924_1</name>
</gene>
<dbReference type="EMBL" id="BGPR01006648">
    <property type="protein sequence ID" value="GBN20699.1"/>
    <property type="molecule type" value="Genomic_DNA"/>
</dbReference>
<evidence type="ECO:0000313" key="2">
    <source>
        <dbReference type="Proteomes" id="UP000499080"/>
    </source>
</evidence>
<organism evidence="1 2">
    <name type="scientific">Araneus ventricosus</name>
    <name type="common">Orbweaver spider</name>
    <name type="synonym">Epeira ventricosa</name>
    <dbReference type="NCBI Taxonomy" id="182803"/>
    <lineage>
        <taxon>Eukaryota</taxon>
        <taxon>Metazoa</taxon>
        <taxon>Ecdysozoa</taxon>
        <taxon>Arthropoda</taxon>
        <taxon>Chelicerata</taxon>
        <taxon>Arachnida</taxon>
        <taxon>Araneae</taxon>
        <taxon>Araneomorphae</taxon>
        <taxon>Entelegynae</taxon>
        <taxon>Araneoidea</taxon>
        <taxon>Araneidae</taxon>
        <taxon>Araneus</taxon>
    </lineage>
</organism>
<proteinExistence type="predicted"/>
<sequence length="191" mass="21814">MRIHSPHLMELINRHVDEKAVEKFRRRDLHHPVHTKESCFFLHILSFSVSFHKRGRGGLVIRSRPRDCRADSTGDPQCMVPVARQIIRSGQTSSLWCGAEVWRGNLRSATSNTLLRRVAHEKVEQEHFILGRDDLVVRSQLRSQRAPDSKPGSAEESPCIRAWYSLNLPSWVKYPSIGVVRKFGEGVSAQV</sequence>
<dbReference type="Proteomes" id="UP000499080">
    <property type="component" value="Unassembled WGS sequence"/>
</dbReference>
<keyword evidence="2" id="KW-1185">Reference proteome</keyword>
<dbReference type="AlphaFoldDB" id="A0A4Y2M1R3"/>
<accession>A0A4Y2M1R3</accession>